<evidence type="ECO:0000313" key="2">
    <source>
        <dbReference type="Proteomes" id="UP000198228"/>
    </source>
</evidence>
<accession>A0A1C4ZMB2</accession>
<dbReference type="Proteomes" id="UP000198228">
    <property type="component" value="Chromosome I"/>
</dbReference>
<gene>
    <name evidence="1" type="ORF">GA0074696_4623</name>
</gene>
<dbReference type="EMBL" id="LT607410">
    <property type="protein sequence ID" value="SCF34210.1"/>
    <property type="molecule type" value="Genomic_DNA"/>
</dbReference>
<sequence>MSTDGSWQLDIESPLGKQSLWVELTEEGEKLIGKARANGQVIDPDIIDGEMVGDVAAWKIKCRKPVPLTMKITVTVNGDTMTGKAKPGMFGTFPVTGRRV</sequence>
<dbReference type="RefSeq" id="WP_088963012.1">
    <property type="nucleotide sequence ID" value="NZ_LT607410.1"/>
</dbReference>
<evidence type="ECO:0000313" key="1">
    <source>
        <dbReference type="EMBL" id="SCF34210.1"/>
    </source>
</evidence>
<dbReference type="AlphaFoldDB" id="A0A1C4ZMB2"/>
<proteinExistence type="predicted"/>
<organism evidence="1 2">
    <name type="scientific">Micromonospora purpureochromogenes</name>
    <dbReference type="NCBI Taxonomy" id="47872"/>
    <lineage>
        <taxon>Bacteria</taxon>
        <taxon>Bacillati</taxon>
        <taxon>Actinomycetota</taxon>
        <taxon>Actinomycetes</taxon>
        <taxon>Micromonosporales</taxon>
        <taxon>Micromonosporaceae</taxon>
        <taxon>Micromonospora</taxon>
    </lineage>
</organism>
<reference evidence="1 2" key="1">
    <citation type="submission" date="2016-06" db="EMBL/GenBank/DDBJ databases">
        <authorList>
            <person name="Kjaerup R.B."/>
            <person name="Dalgaard T.S."/>
            <person name="Juul-Madsen H.R."/>
        </authorList>
    </citation>
    <scope>NUCLEOTIDE SEQUENCE [LARGE SCALE GENOMIC DNA]</scope>
    <source>
        <strain evidence="1 2">DSM 43821</strain>
    </source>
</reference>
<name>A0A1C4ZMB2_9ACTN</name>
<protein>
    <submittedName>
        <fullName evidence="1">Uncharacterized protein</fullName>
    </submittedName>
</protein>